<feature type="compositionally biased region" description="Polar residues" evidence="1">
    <location>
        <begin position="1026"/>
        <end position="1035"/>
    </location>
</feature>
<feature type="compositionally biased region" description="Gly residues" evidence="1">
    <location>
        <begin position="940"/>
        <end position="950"/>
    </location>
</feature>
<protein>
    <submittedName>
        <fullName evidence="2">Uncharacterized protein</fullName>
    </submittedName>
</protein>
<feature type="region of interest" description="Disordered" evidence="1">
    <location>
        <begin position="33"/>
        <end position="83"/>
    </location>
</feature>
<name>A0A4Y9YF96_9APHY</name>
<feature type="region of interest" description="Disordered" evidence="1">
    <location>
        <begin position="107"/>
        <end position="148"/>
    </location>
</feature>
<feature type="compositionally biased region" description="Low complexity" evidence="1">
    <location>
        <begin position="417"/>
        <end position="433"/>
    </location>
</feature>
<feature type="region of interest" description="Disordered" evidence="1">
    <location>
        <begin position="1"/>
        <end position="20"/>
    </location>
</feature>
<evidence type="ECO:0000256" key="1">
    <source>
        <dbReference type="SAM" id="MobiDB-lite"/>
    </source>
</evidence>
<feature type="region of interest" description="Disordered" evidence="1">
    <location>
        <begin position="865"/>
        <end position="1121"/>
    </location>
</feature>
<organism evidence="2 3">
    <name type="scientific">Rhodofomes roseus</name>
    <dbReference type="NCBI Taxonomy" id="34475"/>
    <lineage>
        <taxon>Eukaryota</taxon>
        <taxon>Fungi</taxon>
        <taxon>Dikarya</taxon>
        <taxon>Basidiomycota</taxon>
        <taxon>Agaricomycotina</taxon>
        <taxon>Agaricomycetes</taxon>
        <taxon>Polyporales</taxon>
        <taxon>Rhodofomes</taxon>
    </lineage>
</organism>
<feature type="compositionally biased region" description="Low complexity" evidence="1">
    <location>
        <begin position="974"/>
        <end position="995"/>
    </location>
</feature>
<dbReference type="STRING" id="34475.A0A4Y9YF96"/>
<proteinExistence type="predicted"/>
<comment type="caution">
    <text evidence="2">The sequence shown here is derived from an EMBL/GenBank/DDBJ whole genome shotgun (WGS) entry which is preliminary data.</text>
</comment>
<dbReference type="AlphaFoldDB" id="A0A4Y9YF96"/>
<gene>
    <name evidence="2" type="ORF">EVJ58_g5341</name>
</gene>
<feature type="compositionally biased region" description="Low complexity" evidence="1">
    <location>
        <begin position="885"/>
        <end position="914"/>
    </location>
</feature>
<feature type="compositionally biased region" description="Low complexity" evidence="1">
    <location>
        <begin position="629"/>
        <end position="646"/>
    </location>
</feature>
<feature type="compositionally biased region" description="Low complexity" evidence="1">
    <location>
        <begin position="752"/>
        <end position="801"/>
    </location>
</feature>
<feature type="compositionally biased region" description="Acidic residues" evidence="1">
    <location>
        <begin position="238"/>
        <end position="251"/>
    </location>
</feature>
<feature type="compositionally biased region" description="Low complexity" evidence="1">
    <location>
        <begin position="448"/>
        <end position="459"/>
    </location>
</feature>
<feature type="compositionally biased region" description="Polar residues" evidence="1">
    <location>
        <begin position="1043"/>
        <end position="1063"/>
    </location>
</feature>
<feature type="compositionally biased region" description="Low complexity" evidence="1">
    <location>
        <begin position="120"/>
        <end position="141"/>
    </location>
</feature>
<feature type="compositionally biased region" description="Low complexity" evidence="1">
    <location>
        <begin position="722"/>
        <end position="741"/>
    </location>
</feature>
<feature type="compositionally biased region" description="Basic residues" evidence="1">
    <location>
        <begin position="1109"/>
        <end position="1121"/>
    </location>
</feature>
<feature type="compositionally biased region" description="Low complexity" evidence="1">
    <location>
        <begin position="1004"/>
        <end position="1025"/>
    </location>
</feature>
<feature type="compositionally biased region" description="Polar residues" evidence="1">
    <location>
        <begin position="378"/>
        <end position="391"/>
    </location>
</feature>
<feature type="region of interest" description="Disordered" evidence="1">
    <location>
        <begin position="190"/>
        <end position="471"/>
    </location>
</feature>
<feature type="compositionally biased region" description="Polar residues" evidence="1">
    <location>
        <begin position="556"/>
        <end position="578"/>
    </location>
</feature>
<feature type="compositionally biased region" description="Low complexity" evidence="1">
    <location>
        <begin position="1097"/>
        <end position="1107"/>
    </location>
</feature>
<feature type="compositionally biased region" description="Polar residues" evidence="1">
    <location>
        <begin position="33"/>
        <end position="53"/>
    </location>
</feature>
<feature type="region of interest" description="Disordered" evidence="1">
    <location>
        <begin position="618"/>
        <end position="801"/>
    </location>
</feature>
<feature type="region of interest" description="Disordered" evidence="1">
    <location>
        <begin position="504"/>
        <end position="582"/>
    </location>
</feature>
<reference evidence="2 3" key="1">
    <citation type="submission" date="2019-01" db="EMBL/GenBank/DDBJ databases">
        <title>Genome sequencing of the rare red list fungi Fomitopsis rosea.</title>
        <authorList>
            <person name="Buettner E."/>
            <person name="Kellner H."/>
        </authorList>
    </citation>
    <scope>NUCLEOTIDE SEQUENCE [LARGE SCALE GENOMIC DNA]</scope>
    <source>
        <strain evidence="2 3">DSM 105464</strain>
    </source>
</reference>
<dbReference type="EMBL" id="SEKV01000270">
    <property type="protein sequence ID" value="TFY60121.1"/>
    <property type="molecule type" value="Genomic_DNA"/>
</dbReference>
<dbReference type="Proteomes" id="UP000298390">
    <property type="component" value="Unassembled WGS sequence"/>
</dbReference>
<feature type="compositionally biased region" description="Gly residues" evidence="1">
    <location>
        <begin position="915"/>
        <end position="924"/>
    </location>
</feature>
<sequence length="1121" mass="112957">MLRTMSMDPPTGYRPRALSRDVSMDAASVAMTPSRTPFQVRSRASMTPQQSGQVFGPSVLRRDRETSEPPPIETLGSKPVFVKAPPQSQSQQMLAMEPTLTLGSLAEAQPRTRRMSPFGDVSQSRSSLGQSSSMLMSRSGSLDGGRSRVENPAQKALEDLDVYKTPLLPTRLRGSPGIPDMFKTKKMPIPVLMAGEHDKKKRLGSAEKEEPGAKPYAGKGGMKKLLMRRKQEEREERENDQESAMEDEQDEGPSKVTQQKAPESRDVPHLSRLTVPEFPPAPEAGRPSSLRVGRNKITRSHAPSAQLGKNRFSAFDEEDADDAMLTSEDGHGQTEAPKPPSLFQAPAGFSFSKDTAPIKLDASTSKEPPIASLPFSFSKPSSDSLQASTAGAPSVPQVPKDVGQHPNVPPSGLSQVPTSAAGPAPAATTTAPAMPVLQLTPPTPGPSATPAQASSTVSAGEKAGAEKAPRRDTQLLCELGDALEAGAPDHAACGYVALCTAAPTATSEAKSAEQKEAPKSSPFGFGFGAASTDAGARTAGSATGLLPSPFGATELPSGTASTSAQKASSEASVPSTSGVAAPTSIFGAAPAKSAEQPGSSGTSFIFGAPAKAVQQPSALFGSAPPKPAEPASTTAAAASTTTTSSAFGFGAPAKPAEKPATSTPFNFGAPAKSAEASMPSLLGPPANIEKPAVLTFGQPKEQQAKAPEATSTPALERPNPSPFGGSSTSFGGFGGTASTSTEPAKSSFPFGQPTAASQPAATPAVQAPKPLFGGSSGSFSFGAPPQTSAAPAEPAAPAKSPFSFGSERHVLCSAAVDDIRWSTSGSHGADVSSKPFAFGVAAAAPARPTTPPRVEQEVNMDESPVRGAGMEMNGHGGAKEPLKLTTGFSFGSTSGSSPFGQSAQAPSSGPFAFGGSSGGPGIFGGAKTENKQETKPSSGFGFGQPSGSGFFGQKPADVPAPSASPGAFGGSNGFGQSSAPPSASAPFGFGPSTSGGSTGGFGQAGATSTTPSPSTFGSSAPFSFGVTPTSTTAPSNPFGFGSQPASPATANPGLPSSSGTSSHFQFGQPAQAPAPSPASPFGGTSALPPGGAVFNVGAASAPAPAGARPVKRLPTRRGGKR</sequence>
<evidence type="ECO:0000313" key="3">
    <source>
        <dbReference type="Proteomes" id="UP000298390"/>
    </source>
</evidence>
<accession>A0A4Y9YF96</accession>
<evidence type="ECO:0000313" key="2">
    <source>
        <dbReference type="EMBL" id="TFY60121.1"/>
    </source>
</evidence>